<accession>U2YJ35</accession>
<name>U2YJ35_9SPHN</name>
<protein>
    <submittedName>
        <fullName evidence="1">Uncharacterized protein</fullName>
    </submittedName>
</protein>
<evidence type="ECO:0000313" key="1">
    <source>
        <dbReference type="EMBL" id="GAD48187.1"/>
    </source>
</evidence>
<organism evidence="1 2">
    <name type="scientific">Caenibius tardaugens NBRC 16725</name>
    <dbReference type="NCBI Taxonomy" id="1219035"/>
    <lineage>
        <taxon>Bacteria</taxon>
        <taxon>Pseudomonadati</taxon>
        <taxon>Pseudomonadota</taxon>
        <taxon>Alphaproteobacteria</taxon>
        <taxon>Sphingomonadales</taxon>
        <taxon>Erythrobacteraceae</taxon>
        <taxon>Caenibius</taxon>
    </lineage>
</organism>
<reference evidence="1 2" key="1">
    <citation type="submission" date="2013-09" db="EMBL/GenBank/DDBJ databases">
        <title>Whole genome shotgun sequence of Novosphingobium tardaugens NBRC 16725.</title>
        <authorList>
            <person name="Isaki S."/>
            <person name="Hosoyama A."/>
            <person name="Tsuchikane K."/>
            <person name="Katsumata H."/>
            <person name="Ando Y."/>
            <person name="Yamazaki S."/>
            <person name="Fujita N."/>
        </authorList>
    </citation>
    <scope>NUCLEOTIDE SEQUENCE [LARGE SCALE GENOMIC DNA]</scope>
    <source>
        <strain evidence="1 2">NBRC 16725</strain>
    </source>
</reference>
<comment type="caution">
    <text evidence="1">The sequence shown here is derived from an EMBL/GenBank/DDBJ whole genome shotgun (WGS) entry which is preliminary data.</text>
</comment>
<keyword evidence="2" id="KW-1185">Reference proteome</keyword>
<dbReference type="EMBL" id="BASZ01000002">
    <property type="protein sequence ID" value="GAD48187.1"/>
    <property type="molecule type" value="Genomic_DNA"/>
</dbReference>
<gene>
    <name evidence="1" type="ORF">NT2_02_02690</name>
</gene>
<dbReference type="AlphaFoldDB" id="U2YJ35"/>
<sequence length="77" mass="8345">MKLLKLSIAQGIVSPCPVSTCISSFLQLAAQLDLKPSGSPNRLRLGSIGLQLRRGMAAKRKAFVKTRQSAYPNKADF</sequence>
<dbReference type="Proteomes" id="UP000016568">
    <property type="component" value="Unassembled WGS sequence"/>
</dbReference>
<proteinExistence type="predicted"/>
<evidence type="ECO:0000313" key="2">
    <source>
        <dbReference type="Proteomes" id="UP000016568"/>
    </source>
</evidence>